<dbReference type="Proteomes" id="UP000177870">
    <property type="component" value="Chromosome"/>
</dbReference>
<protein>
    <recommendedName>
        <fullName evidence="4">DUF1400 domain-containing protein</fullName>
    </recommendedName>
</protein>
<dbReference type="RefSeq" id="WP_070394848.1">
    <property type="nucleotide sequence ID" value="NZ_CP017599.1"/>
</dbReference>
<reference evidence="3" key="1">
    <citation type="submission" date="2016-10" db="EMBL/GenBank/DDBJ databases">
        <title>Comparative genomics uncovers the prolific and rare metabolic potential of the cyanobacterial genus Moorea.</title>
        <authorList>
            <person name="Leao T."/>
            <person name="Castelao G."/>
            <person name="Korobeynikov A."/>
            <person name="Monroe E.A."/>
            <person name="Podell S."/>
            <person name="Glukhov E."/>
            <person name="Allen E."/>
            <person name="Gerwick W.H."/>
            <person name="Gerwick L."/>
        </authorList>
    </citation>
    <scope>NUCLEOTIDE SEQUENCE [LARGE SCALE GENOMIC DNA]</scope>
    <source>
        <strain evidence="3">PAL-8-15-08-1</strain>
    </source>
</reference>
<proteinExistence type="predicted"/>
<evidence type="ECO:0000256" key="1">
    <source>
        <dbReference type="SAM" id="SignalP"/>
    </source>
</evidence>
<feature type="chain" id="PRO_5009438898" description="DUF1400 domain-containing protein" evidence="1">
    <location>
        <begin position="25"/>
        <end position="235"/>
    </location>
</feature>
<name>A0A1D8TXR0_9CYAN</name>
<dbReference type="OrthoDB" id="268113at2"/>
<evidence type="ECO:0000313" key="3">
    <source>
        <dbReference type="Proteomes" id="UP000177870"/>
    </source>
</evidence>
<gene>
    <name evidence="2" type="ORF">BJP34_26045</name>
</gene>
<dbReference type="KEGG" id="mpro:BJP34_26045"/>
<dbReference type="AlphaFoldDB" id="A0A1D8TXR0"/>
<feature type="signal peptide" evidence="1">
    <location>
        <begin position="1"/>
        <end position="24"/>
    </location>
</feature>
<dbReference type="EMBL" id="CP017599">
    <property type="protein sequence ID" value="AOX02440.1"/>
    <property type="molecule type" value="Genomic_DNA"/>
</dbReference>
<organism evidence="2 3">
    <name type="scientific">Moorena producens PAL-8-15-08-1</name>
    <dbReference type="NCBI Taxonomy" id="1458985"/>
    <lineage>
        <taxon>Bacteria</taxon>
        <taxon>Bacillati</taxon>
        <taxon>Cyanobacteriota</taxon>
        <taxon>Cyanophyceae</taxon>
        <taxon>Coleofasciculales</taxon>
        <taxon>Coleofasciculaceae</taxon>
        <taxon>Moorena</taxon>
    </lineage>
</organism>
<accession>A0A1D8TXR0</accession>
<evidence type="ECO:0008006" key="4">
    <source>
        <dbReference type="Google" id="ProtNLM"/>
    </source>
</evidence>
<keyword evidence="1" id="KW-0732">Signal</keyword>
<sequence>MKITPLLTPIVVCCIVTVAPVALADSPLTSTPFAKAYKDVDMITYASVYGLDDKVFRNLSNPNITHDVRAAIINQLGFSVEPSQRANQYLEYIARSRSQQPSAITLEMLTAAEALALGYLLAMDDPTLESAVAVANRSRSSSSLGQVQRANALLLLDAAVVKDPEDFSIAFIRSLVRGQQSLRAGIGNWCAVYQNVFSVLKDFPRQRNMRPQAIDVVNDYIRGYRNYCNSRSISR</sequence>
<evidence type="ECO:0000313" key="2">
    <source>
        <dbReference type="EMBL" id="AOX02440.1"/>
    </source>
</evidence>